<evidence type="ECO:0000313" key="1">
    <source>
        <dbReference type="EMBL" id="QHT20941.1"/>
    </source>
</evidence>
<name>A0A6C0DWZ1_9ZZZZ</name>
<protein>
    <submittedName>
        <fullName evidence="1">Uncharacterized protein</fullName>
    </submittedName>
</protein>
<dbReference type="EMBL" id="MN739684">
    <property type="protein sequence ID" value="QHT20941.1"/>
    <property type="molecule type" value="Genomic_DNA"/>
</dbReference>
<sequence>MRLFKNQFLNVLFVILAFSLILLSLNFRITAYKNGEHPPRRLLGRILDTYFSK</sequence>
<accession>A0A6C0DWZ1</accession>
<organism evidence="1">
    <name type="scientific">viral metagenome</name>
    <dbReference type="NCBI Taxonomy" id="1070528"/>
    <lineage>
        <taxon>unclassified sequences</taxon>
        <taxon>metagenomes</taxon>
        <taxon>organismal metagenomes</taxon>
    </lineage>
</organism>
<dbReference type="AlphaFoldDB" id="A0A6C0DWZ1"/>
<proteinExistence type="predicted"/>
<reference evidence="1" key="1">
    <citation type="journal article" date="2020" name="Nature">
        <title>Giant virus diversity and host interactions through global metagenomics.</title>
        <authorList>
            <person name="Schulz F."/>
            <person name="Roux S."/>
            <person name="Paez-Espino D."/>
            <person name="Jungbluth S."/>
            <person name="Walsh D.A."/>
            <person name="Denef V.J."/>
            <person name="McMahon K.D."/>
            <person name="Konstantinidis K.T."/>
            <person name="Eloe-Fadrosh E.A."/>
            <person name="Kyrpides N.C."/>
            <person name="Woyke T."/>
        </authorList>
    </citation>
    <scope>NUCLEOTIDE SEQUENCE</scope>
    <source>
        <strain evidence="1">GVMAG-M-3300023174-75</strain>
    </source>
</reference>